<dbReference type="Proteomes" id="UP000197361">
    <property type="component" value="Unassembled WGS sequence"/>
</dbReference>
<evidence type="ECO:0000256" key="6">
    <source>
        <dbReference type="ARBA" id="ARBA00023136"/>
    </source>
</evidence>
<sequence length="669" mass="72392">MIPHAYRAAPLLALAFSLVPVAAHAAEAEADPTIIVTAPELTNDAEARVAKTAGGADVVSHQDYADKSIVSLRDTLAFSPGVYLQPRYGQEVRISIRGSGLSRGFHMRGLTLLQDGVPINLADDNGDFQELEPIFFDHLEVYRGANALRFGSGTLGGAVNGVTPTGRTAEGFYLRGDVGSFDSYRGLVSAGVASERVDAWAAVSADTSSGNRDHVNRRSFRFHGNVGLKLSDVVSTRFHASYNDLRQEIPGALTFDQALTTPRVASAAAVAGDQARDIVSLRLQNRTTFDWGAFKLDVGGFVNAKSLYHPIFQVIDQDSLDLGGFFRADYAAGPLEATLGGELRRGSTDARQYVNVAGRRGALVFDVDQTARTANIYGEVRVRPVEQLTLIAGGVSADGFRKRRVNVSTSRDGRIEFDSFSPKAGVLFEPNENVQFVANYSRSAEFPGFGEVFQTIGTPPISQVVLAIRPQRAWTAEVGTRGKTGIVSWDLALYRSTLKGELLQFTTNVSIPAATFNADRTLHQGIEAALEIAPTDWLRLRQVFTYSDFRFRGDASYGDNRLPVVPKHVYRVEVRIGSDALHIAPNVEWVPNGPYADYRNLVQTPGYALLGVTGGARIAEGIDAFVDVRNVTGKKAIGDISAVIAAMPSSAIFYPVERRAVSAGIRSRF</sequence>
<dbReference type="GO" id="GO:0044718">
    <property type="term" value="P:siderophore transmembrane transport"/>
    <property type="evidence" value="ECO:0007669"/>
    <property type="project" value="TreeGrafter"/>
</dbReference>
<dbReference type="PANTHER" id="PTHR30069:SF28">
    <property type="entry name" value="TONB-DEPENDENT RECEPTOR YNCD-RELATED"/>
    <property type="match status" value="1"/>
</dbReference>
<evidence type="ECO:0000256" key="9">
    <source>
        <dbReference type="RuleBase" id="RU003357"/>
    </source>
</evidence>
<dbReference type="Pfam" id="PF07715">
    <property type="entry name" value="Plug"/>
    <property type="match status" value="1"/>
</dbReference>
<evidence type="ECO:0000313" key="14">
    <source>
        <dbReference type="Proteomes" id="UP000197361"/>
    </source>
</evidence>
<dbReference type="EMBL" id="NISK01000004">
    <property type="protein sequence ID" value="OWQ94641.1"/>
    <property type="molecule type" value="Genomic_DNA"/>
</dbReference>
<dbReference type="AlphaFoldDB" id="A0A246JPF1"/>
<gene>
    <name evidence="13" type="ORF">CDQ92_16330</name>
</gene>
<reference evidence="13 14" key="1">
    <citation type="journal article" date="2010" name="Int. J. Syst. Evol. Microbiol.">
        <title>Sphingopyxis bauzanensis sp. nov., a psychrophilic bacterium isolated from soil.</title>
        <authorList>
            <person name="Zhang D.C."/>
            <person name="Liu H.C."/>
            <person name="Xin Y.H."/>
            <person name="Zhou Y.G."/>
            <person name="Schinner F."/>
            <person name="Margesin R."/>
        </authorList>
    </citation>
    <scope>NUCLEOTIDE SEQUENCE [LARGE SCALE GENOMIC DNA]</scope>
    <source>
        <strain evidence="13 14">DSM 22271</strain>
    </source>
</reference>
<dbReference type="Gene3D" id="2.40.170.20">
    <property type="entry name" value="TonB-dependent receptor, beta-barrel domain"/>
    <property type="match status" value="1"/>
</dbReference>
<keyword evidence="3 8" id="KW-1134">Transmembrane beta strand</keyword>
<keyword evidence="4 8" id="KW-0812">Transmembrane</keyword>
<dbReference type="InterPro" id="IPR012910">
    <property type="entry name" value="Plug_dom"/>
</dbReference>
<evidence type="ECO:0000256" key="4">
    <source>
        <dbReference type="ARBA" id="ARBA00022692"/>
    </source>
</evidence>
<evidence type="ECO:0000256" key="5">
    <source>
        <dbReference type="ARBA" id="ARBA00023077"/>
    </source>
</evidence>
<evidence type="ECO:0000256" key="3">
    <source>
        <dbReference type="ARBA" id="ARBA00022452"/>
    </source>
</evidence>
<comment type="similarity">
    <text evidence="8 9">Belongs to the TonB-dependent receptor family.</text>
</comment>
<protein>
    <submittedName>
        <fullName evidence="13">Ligand-gated channel protein</fullName>
    </submittedName>
</protein>
<keyword evidence="7 8" id="KW-0998">Cell outer membrane</keyword>
<feature type="domain" description="TonB-dependent receptor-like beta-barrel" evidence="11">
    <location>
        <begin position="225"/>
        <end position="631"/>
    </location>
</feature>
<name>A0A246JPF1_9SPHN</name>
<dbReference type="GO" id="GO:0009279">
    <property type="term" value="C:cell outer membrane"/>
    <property type="evidence" value="ECO:0007669"/>
    <property type="project" value="UniProtKB-SubCell"/>
</dbReference>
<dbReference type="Pfam" id="PF00593">
    <property type="entry name" value="TonB_dep_Rec_b-barrel"/>
    <property type="match status" value="1"/>
</dbReference>
<evidence type="ECO:0000256" key="2">
    <source>
        <dbReference type="ARBA" id="ARBA00022448"/>
    </source>
</evidence>
<keyword evidence="10" id="KW-0732">Signal</keyword>
<dbReference type="PANTHER" id="PTHR30069">
    <property type="entry name" value="TONB-DEPENDENT OUTER MEMBRANE RECEPTOR"/>
    <property type="match status" value="1"/>
</dbReference>
<feature type="domain" description="TonB-dependent receptor plug" evidence="12">
    <location>
        <begin position="50"/>
        <end position="158"/>
    </location>
</feature>
<keyword evidence="14" id="KW-1185">Reference proteome</keyword>
<evidence type="ECO:0000256" key="1">
    <source>
        <dbReference type="ARBA" id="ARBA00004571"/>
    </source>
</evidence>
<feature type="chain" id="PRO_5013258747" evidence="10">
    <location>
        <begin position="26"/>
        <end position="669"/>
    </location>
</feature>
<dbReference type="InterPro" id="IPR000531">
    <property type="entry name" value="Beta-barrel_TonB"/>
</dbReference>
<dbReference type="InterPro" id="IPR039426">
    <property type="entry name" value="TonB-dep_rcpt-like"/>
</dbReference>
<keyword evidence="2 8" id="KW-0813">Transport</keyword>
<evidence type="ECO:0000259" key="11">
    <source>
        <dbReference type="Pfam" id="PF00593"/>
    </source>
</evidence>
<evidence type="ECO:0000259" key="12">
    <source>
        <dbReference type="Pfam" id="PF07715"/>
    </source>
</evidence>
<dbReference type="SUPFAM" id="SSF56935">
    <property type="entry name" value="Porins"/>
    <property type="match status" value="1"/>
</dbReference>
<proteinExistence type="inferred from homology"/>
<dbReference type="Gene3D" id="2.170.130.10">
    <property type="entry name" value="TonB-dependent receptor, plug domain"/>
    <property type="match status" value="1"/>
</dbReference>
<dbReference type="OrthoDB" id="9760620at2"/>
<feature type="signal peptide" evidence="10">
    <location>
        <begin position="1"/>
        <end position="25"/>
    </location>
</feature>
<dbReference type="InterPro" id="IPR036942">
    <property type="entry name" value="Beta-barrel_TonB_sf"/>
</dbReference>
<accession>A0A246JPF1</accession>
<dbReference type="GO" id="GO:0015344">
    <property type="term" value="F:siderophore uptake transmembrane transporter activity"/>
    <property type="evidence" value="ECO:0007669"/>
    <property type="project" value="TreeGrafter"/>
</dbReference>
<dbReference type="RefSeq" id="WP_088442629.1">
    <property type="nucleotide sequence ID" value="NZ_BMMC01000008.1"/>
</dbReference>
<evidence type="ECO:0000256" key="10">
    <source>
        <dbReference type="SAM" id="SignalP"/>
    </source>
</evidence>
<evidence type="ECO:0000313" key="13">
    <source>
        <dbReference type="EMBL" id="OWQ94641.1"/>
    </source>
</evidence>
<keyword evidence="6 8" id="KW-0472">Membrane</keyword>
<dbReference type="PROSITE" id="PS52016">
    <property type="entry name" value="TONB_DEPENDENT_REC_3"/>
    <property type="match status" value="1"/>
</dbReference>
<organism evidence="13 14">
    <name type="scientific">Sphingopyxis bauzanensis</name>
    <dbReference type="NCBI Taxonomy" id="651663"/>
    <lineage>
        <taxon>Bacteria</taxon>
        <taxon>Pseudomonadati</taxon>
        <taxon>Pseudomonadota</taxon>
        <taxon>Alphaproteobacteria</taxon>
        <taxon>Sphingomonadales</taxon>
        <taxon>Sphingomonadaceae</taxon>
        <taxon>Sphingopyxis</taxon>
    </lineage>
</organism>
<evidence type="ECO:0000256" key="8">
    <source>
        <dbReference type="PROSITE-ProRule" id="PRU01360"/>
    </source>
</evidence>
<comment type="subcellular location">
    <subcellularLocation>
        <location evidence="1 8">Cell outer membrane</location>
        <topology evidence="1 8">Multi-pass membrane protein</topology>
    </subcellularLocation>
</comment>
<comment type="caution">
    <text evidence="13">The sequence shown here is derived from an EMBL/GenBank/DDBJ whole genome shotgun (WGS) entry which is preliminary data.</text>
</comment>
<dbReference type="InterPro" id="IPR037066">
    <property type="entry name" value="Plug_dom_sf"/>
</dbReference>
<keyword evidence="5 9" id="KW-0798">TonB box</keyword>
<evidence type="ECO:0000256" key="7">
    <source>
        <dbReference type="ARBA" id="ARBA00023237"/>
    </source>
</evidence>